<proteinExistence type="predicted"/>
<dbReference type="EMBL" id="JARBDR010000793">
    <property type="protein sequence ID" value="KAJ8306947.1"/>
    <property type="molecule type" value="Genomic_DNA"/>
</dbReference>
<keyword evidence="2" id="KW-0547">Nucleotide-binding</keyword>
<dbReference type="InterPro" id="IPR011009">
    <property type="entry name" value="Kinase-like_dom_sf"/>
</dbReference>
<evidence type="ECO:0000313" key="7">
    <source>
        <dbReference type="Proteomes" id="UP001217089"/>
    </source>
</evidence>
<dbReference type="InterPro" id="IPR001245">
    <property type="entry name" value="Ser-Thr/Tyr_kinase_cat_dom"/>
</dbReference>
<dbReference type="EC" id="4.6.1.2" evidence="1"/>
<dbReference type="PANTHER" id="PTHR11920">
    <property type="entry name" value="GUANYLYL CYCLASE"/>
    <property type="match status" value="1"/>
</dbReference>
<dbReference type="Proteomes" id="UP001217089">
    <property type="component" value="Unassembled WGS sequence"/>
</dbReference>
<dbReference type="PANTHER" id="PTHR11920:SF335">
    <property type="entry name" value="GUANYLATE CYCLASE"/>
    <property type="match status" value="1"/>
</dbReference>
<evidence type="ECO:0000256" key="3">
    <source>
        <dbReference type="ARBA" id="ARBA00023239"/>
    </source>
</evidence>
<dbReference type="Pfam" id="PF07714">
    <property type="entry name" value="PK_Tyr_Ser-Thr"/>
    <property type="match status" value="1"/>
</dbReference>
<evidence type="ECO:0000259" key="5">
    <source>
        <dbReference type="PROSITE" id="PS50011"/>
    </source>
</evidence>
<dbReference type="InterPro" id="IPR050401">
    <property type="entry name" value="Cyclic_nucleotide_synthase"/>
</dbReference>
<accession>A0ABQ9ESL9</accession>
<dbReference type="InterPro" id="IPR000719">
    <property type="entry name" value="Prot_kinase_dom"/>
</dbReference>
<organism evidence="6 7">
    <name type="scientific">Tegillarca granosa</name>
    <name type="common">Malaysian cockle</name>
    <name type="synonym">Anadara granosa</name>
    <dbReference type="NCBI Taxonomy" id="220873"/>
    <lineage>
        <taxon>Eukaryota</taxon>
        <taxon>Metazoa</taxon>
        <taxon>Spiralia</taxon>
        <taxon>Lophotrochozoa</taxon>
        <taxon>Mollusca</taxon>
        <taxon>Bivalvia</taxon>
        <taxon>Autobranchia</taxon>
        <taxon>Pteriomorphia</taxon>
        <taxon>Arcoida</taxon>
        <taxon>Arcoidea</taxon>
        <taxon>Arcidae</taxon>
        <taxon>Tegillarca</taxon>
    </lineage>
</organism>
<name>A0ABQ9ESL9_TEGGR</name>
<evidence type="ECO:0000256" key="4">
    <source>
        <dbReference type="ARBA" id="ARBA00023293"/>
    </source>
</evidence>
<dbReference type="SUPFAM" id="SSF56112">
    <property type="entry name" value="Protein kinase-like (PK-like)"/>
    <property type="match status" value="1"/>
</dbReference>
<evidence type="ECO:0000256" key="1">
    <source>
        <dbReference type="ARBA" id="ARBA00012202"/>
    </source>
</evidence>
<keyword evidence="4" id="KW-0141">cGMP biosynthesis</keyword>
<protein>
    <recommendedName>
        <fullName evidence="1">guanylate cyclase</fullName>
        <ecNumber evidence="1">4.6.1.2</ecNumber>
    </recommendedName>
</protein>
<reference evidence="6 7" key="1">
    <citation type="submission" date="2022-12" db="EMBL/GenBank/DDBJ databases">
        <title>Chromosome-level genome of Tegillarca granosa.</title>
        <authorList>
            <person name="Kim J."/>
        </authorList>
    </citation>
    <scope>NUCLEOTIDE SEQUENCE [LARGE SCALE GENOMIC DNA]</scope>
    <source>
        <strain evidence="6">Teg-2019</strain>
        <tissue evidence="6">Adductor muscle</tissue>
    </source>
</reference>
<dbReference type="Gene3D" id="1.10.510.10">
    <property type="entry name" value="Transferase(Phosphotransferase) domain 1"/>
    <property type="match status" value="1"/>
</dbReference>
<gene>
    <name evidence="6" type="ORF">KUTeg_015031</name>
</gene>
<keyword evidence="3" id="KW-0456">Lyase</keyword>
<evidence type="ECO:0000256" key="2">
    <source>
        <dbReference type="ARBA" id="ARBA00022741"/>
    </source>
</evidence>
<feature type="domain" description="Protein kinase" evidence="5">
    <location>
        <begin position="1"/>
        <end position="118"/>
    </location>
</feature>
<evidence type="ECO:0000313" key="6">
    <source>
        <dbReference type="EMBL" id="KAJ8306947.1"/>
    </source>
</evidence>
<sequence length="118" mass="13790">MECNFINFIQNVQYFFDEVELFADKLNKFYTDLLQNDSITLDWDFKSALMTDLVQGMAYLHNSPITLHGKLNTSNCVIDSRFVLKVTDFGILKIRNQIESQFASTNMRGYQNFDLKKP</sequence>
<comment type="caution">
    <text evidence="6">The sequence shown here is derived from an EMBL/GenBank/DDBJ whole genome shotgun (WGS) entry which is preliminary data.</text>
</comment>
<dbReference type="PROSITE" id="PS50011">
    <property type="entry name" value="PROTEIN_KINASE_DOM"/>
    <property type="match status" value="1"/>
</dbReference>
<keyword evidence="7" id="KW-1185">Reference proteome</keyword>